<dbReference type="InterPro" id="IPR045378">
    <property type="entry name" value="LNT_N"/>
</dbReference>
<feature type="transmembrane region" description="Helical" evidence="9">
    <location>
        <begin position="35"/>
        <end position="54"/>
    </location>
</feature>
<keyword evidence="6 9" id="KW-1133">Transmembrane helix</keyword>
<keyword evidence="3 9" id="KW-1003">Cell membrane</keyword>
<dbReference type="Gene3D" id="3.60.110.10">
    <property type="entry name" value="Carbon-nitrogen hydrolase"/>
    <property type="match status" value="1"/>
</dbReference>
<keyword evidence="4 9" id="KW-0808">Transferase</keyword>
<feature type="transmembrane region" description="Helical" evidence="9">
    <location>
        <begin position="517"/>
        <end position="540"/>
    </location>
</feature>
<accession>A0A518DHE8</accession>
<comment type="function">
    <text evidence="9">Catalyzes the phospholipid dependent N-acylation of the N-terminal cysteine of apolipoprotein, the last step in lipoprotein maturation.</text>
</comment>
<dbReference type="Proteomes" id="UP000317429">
    <property type="component" value="Chromosome"/>
</dbReference>
<keyword evidence="5 9" id="KW-0812">Transmembrane</keyword>
<evidence type="ECO:0000256" key="2">
    <source>
        <dbReference type="ARBA" id="ARBA00010065"/>
    </source>
</evidence>
<dbReference type="AlphaFoldDB" id="A0A518DHE8"/>
<evidence type="ECO:0000313" key="12">
    <source>
        <dbReference type="Proteomes" id="UP000317429"/>
    </source>
</evidence>
<keyword evidence="12" id="KW-1185">Reference proteome</keyword>
<dbReference type="OrthoDB" id="9804277at2"/>
<dbReference type="CDD" id="cd07571">
    <property type="entry name" value="ALP_N-acyl_transferase"/>
    <property type="match status" value="1"/>
</dbReference>
<comment type="catalytic activity">
    <reaction evidence="9">
        <text>N-terminal S-1,2-diacyl-sn-glyceryl-L-cysteinyl-[lipoprotein] + a glycerophospholipid = N-acyl-S-1,2-diacyl-sn-glyceryl-L-cysteinyl-[lipoprotein] + a 2-acyl-sn-glycero-3-phospholipid + H(+)</text>
        <dbReference type="Rhea" id="RHEA:48228"/>
        <dbReference type="Rhea" id="RHEA-COMP:14681"/>
        <dbReference type="Rhea" id="RHEA-COMP:14684"/>
        <dbReference type="ChEBI" id="CHEBI:15378"/>
        <dbReference type="ChEBI" id="CHEBI:136912"/>
        <dbReference type="ChEBI" id="CHEBI:140656"/>
        <dbReference type="ChEBI" id="CHEBI:140657"/>
        <dbReference type="ChEBI" id="CHEBI:140660"/>
        <dbReference type="EC" id="2.3.1.269"/>
    </reaction>
</comment>
<sequence>MTTVEEQPPASALRVLLVALVGSVLLFLAQPPAELFALAWVAPMFWLAIVASLGPLHRRGYAAVWLAGVVYWLLTLHWICLPHPLTPIGLVFLAAYLGCYLPAFVAVSRHAVHRLRAPLWLVAPVVWTAGEYVQAHLFTGFLMGAISHSQAPWTSLIQIASVGGAYSVSFVVVLAAAAVYELVGATSRRPAGTPLPLGKAVGLALLIVAAVAGPLLWGRAALASAVARPGPTVALVQANILAVWDHEEGRSQRIMDTHMRLSREAIARAEQDGKQIDLLVWPESMFRSWFVTYDGGVPPKEPGAAELDLKTLAEELGVNLLLGCDRFDADSNDTTNYRGYNSAVMARADGTQVAMYDKTHRVPFGEYIPLASNMPAMYYLTPMSGGLTPGEGPAAAKLGAFTYAPNICFETVVPQVIRRQVRNLAERGEKPDVLVNVTNDAWFWGQSELDMHLNCNIYRAVENRTPLVIAANGGLSAVIDAYGRVLEESPRQEETVIVAQTPLGPEGMSFYSRYGDVFGLVCVGLSGLSVAAFFVGWVSVRLQ</sequence>
<dbReference type="EC" id="2.3.1.269" evidence="9"/>
<evidence type="ECO:0000256" key="9">
    <source>
        <dbReference type="HAMAP-Rule" id="MF_01148"/>
    </source>
</evidence>
<comment type="similarity">
    <text evidence="2 9">Belongs to the CN hydrolase family. Apolipoprotein N-acyltransferase subfamily.</text>
</comment>
<dbReference type="NCBIfam" id="TIGR00546">
    <property type="entry name" value="lnt"/>
    <property type="match status" value="1"/>
</dbReference>
<dbReference type="UniPathway" id="UPA00666"/>
<organism evidence="11 12">
    <name type="scientific">Pirellulimonas nuda</name>
    <dbReference type="NCBI Taxonomy" id="2528009"/>
    <lineage>
        <taxon>Bacteria</taxon>
        <taxon>Pseudomonadati</taxon>
        <taxon>Planctomycetota</taxon>
        <taxon>Planctomycetia</taxon>
        <taxon>Pirellulales</taxon>
        <taxon>Lacipirellulaceae</taxon>
        <taxon>Pirellulimonas</taxon>
    </lineage>
</organism>
<dbReference type="RefSeq" id="WP_145290282.1">
    <property type="nucleotide sequence ID" value="NZ_CP036291.1"/>
</dbReference>
<keyword evidence="7 9" id="KW-0472">Membrane</keyword>
<dbReference type="SUPFAM" id="SSF56317">
    <property type="entry name" value="Carbon-nitrogen hydrolase"/>
    <property type="match status" value="1"/>
</dbReference>
<evidence type="ECO:0000256" key="1">
    <source>
        <dbReference type="ARBA" id="ARBA00004651"/>
    </source>
</evidence>
<dbReference type="InterPro" id="IPR004563">
    <property type="entry name" value="Apolipo_AcylTrfase"/>
</dbReference>
<evidence type="ECO:0000256" key="4">
    <source>
        <dbReference type="ARBA" id="ARBA00022679"/>
    </source>
</evidence>
<feature type="transmembrane region" description="Helical" evidence="9">
    <location>
        <begin position="200"/>
        <end position="218"/>
    </location>
</feature>
<evidence type="ECO:0000256" key="7">
    <source>
        <dbReference type="ARBA" id="ARBA00023136"/>
    </source>
</evidence>
<comment type="pathway">
    <text evidence="9">Protein modification; lipoprotein biosynthesis (N-acyl transfer).</text>
</comment>
<dbReference type="PANTHER" id="PTHR38686">
    <property type="entry name" value="APOLIPOPROTEIN N-ACYLTRANSFERASE"/>
    <property type="match status" value="1"/>
</dbReference>
<evidence type="ECO:0000259" key="10">
    <source>
        <dbReference type="PROSITE" id="PS50263"/>
    </source>
</evidence>
<feature type="transmembrane region" description="Helical" evidence="9">
    <location>
        <begin position="12"/>
        <end position="29"/>
    </location>
</feature>
<comment type="subcellular location">
    <subcellularLocation>
        <location evidence="1 9">Cell membrane</location>
        <topology evidence="1 9">Multi-pass membrane protein</topology>
    </subcellularLocation>
</comment>
<evidence type="ECO:0000256" key="8">
    <source>
        <dbReference type="ARBA" id="ARBA00023315"/>
    </source>
</evidence>
<dbReference type="PROSITE" id="PS50263">
    <property type="entry name" value="CN_HYDROLASE"/>
    <property type="match status" value="1"/>
</dbReference>
<gene>
    <name evidence="9 11" type="primary">lnt</name>
    <name evidence="11" type="ORF">Pla175_43070</name>
</gene>
<dbReference type="PANTHER" id="PTHR38686:SF1">
    <property type="entry name" value="APOLIPOPROTEIN N-ACYLTRANSFERASE"/>
    <property type="match status" value="1"/>
</dbReference>
<proteinExistence type="inferred from homology"/>
<dbReference type="KEGG" id="pnd:Pla175_43070"/>
<name>A0A518DHE8_9BACT</name>
<evidence type="ECO:0000256" key="6">
    <source>
        <dbReference type="ARBA" id="ARBA00022989"/>
    </source>
</evidence>
<dbReference type="GO" id="GO:0005886">
    <property type="term" value="C:plasma membrane"/>
    <property type="evidence" value="ECO:0007669"/>
    <property type="project" value="UniProtKB-SubCell"/>
</dbReference>
<evidence type="ECO:0000256" key="5">
    <source>
        <dbReference type="ARBA" id="ARBA00022692"/>
    </source>
</evidence>
<dbReference type="GO" id="GO:0016410">
    <property type="term" value="F:N-acyltransferase activity"/>
    <property type="evidence" value="ECO:0007669"/>
    <property type="project" value="UniProtKB-UniRule"/>
</dbReference>
<feature type="transmembrane region" description="Helical" evidence="9">
    <location>
        <begin position="61"/>
        <end position="79"/>
    </location>
</feature>
<dbReference type="InterPro" id="IPR036526">
    <property type="entry name" value="C-N_Hydrolase_sf"/>
</dbReference>
<feature type="transmembrane region" description="Helical" evidence="9">
    <location>
        <begin position="85"/>
        <end position="107"/>
    </location>
</feature>
<dbReference type="InterPro" id="IPR003010">
    <property type="entry name" value="C-N_Hydrolase"/>
</dbReference>
<keyword evidence="8 9" id="KW-0012">Acyltransferase</keyword>
<protein>
    <recommendedName>
        <fullName evidence="9">Apolipoprotein N-acyltransferase</fullName>
        <shortName evidence="9">ALP N-acyltransferase</shortName>
        <ecNumber evidence="9">2.3.1.269</ecNumber>
    </recommendedName>
</protein>
<dbReference type="GO" id="GO:0042158">
    <property type="term" value="P:lipoprotein biosynthetic process"/>
    <property type="evidence" value="ECO:0007669"/>
    <property type="project" value="UniProtKB-UniRule"/>
</dbReference>
<dbReference type="Pfam" id="PF00795">
    <property type="entry name" value="CN_hydrolase"/>
    <property type="match status" value="1"/>
</dbReference>
<dbReference type="HAMAP" id="MF_01148">
    <property type="entry name" value="Lnt"/>
    <property type="match status" value="1"/>
</dbReference>
<evidence type="ECO:0000313" key="11">
    <source>
        <dbReference type="EMBL" id="QDU90894.1"/>
    </source>
</evidence>
<reference evidence="11 12" key="1">
    <citation type="submission" date="2019-02" db="EMBL/GenBank/DDBJ databases">
        <title>Deep-cultivation of Planctomycetes and their phenomic and genomic characterization uncovers novel biology.</title>
        <authorList>
            <person name="Wiegand S."/>
            <person name="Jogler M."/>
            <person name="Boedeker C."/>
            <person name="Pinto D."/>
            <person name="Vollmers J."/>
            <person name="Rivas-Marin E."/>
            <person name="Kohn T."/>
            <person name="Peeters S.H."/>
            <person name="Heuer A."/>
            <person name="Rast P."/>
            <person name="Oberbeckmann S."/>
            <person name="Bunk B."/>
            <person name="Jeske O."/>
            <person name="Meyerdierks A."/>
            <person name="Storesund J.E."/>
            <person name="Kallscheuer N."/>
            <person name="Luecker S."/>
            <person name="Lage O.M."/>
            <person name="Pohl T."/>
            <person name="Merkel B.J."/>
            <person name="Hornburger P."/>
            <person name="Mueller R.-W."/>
            <person name="Bruemmer F."/>
            <person name="Labrenz M."/>
            <person name="Spormann A.M."/>
            <person name="Op den Camp H."/>
            <person name="Overmann J."/>
            <person name="Amann R."/>
            <person name="Jetten M.S.M."/>
            <person name="Mascher T."/>
            <person name="Medema M.H."/>
            <person name="Devos D.P."/>
            <person name="Kaster A.-K."/>
            <person name="Ovreas L."/>
            <person name="Rohde M."/>
            <person name="Galperin M.Y."/>
            <person name="Jogler C."/>
        </authorList>
    </citation>
    <scope>NUCLEOTIDE SEQUENCE [LARGE SCALE GENOMIC DNA]</scope>
    <source>
        <strain evidence="11 12">Pla175</strain>
    </source>
</reference>
<dbReference type="Pfam" id="PF20154">
    <property type="entry name" value="LNT_N"/>
    <property type="match status" value="1"/>
</dbReference>
<feature type="transmembrane region" description="Helical" evidence="9">
    <location>
        <begin position="156"/>
        <end position="180"/>
    </location>
</feature>
<feature type="domain" description="CN hydrolase" evidence="10">
    <location>
        <begin position="231"/>
        <end position="503"/>
    </location>
</feature>
<keyword evidence="11" id="KW-0449">Lipoprotein</keyword>
<dbReference type="EMBL" id="CP036291">
    <property type="protein sequence ID" value="QDU90894.1"/>
    <property type="molecule type" value="Genomic_DNA"/>
</dbReference>
<evidence type="ECO:0000256" key="3">
    <source>
        <dbReference type="ARBA" id="ARBA00022475"/>
    </source>
</evidence>